<dbReference type="OrthoDB" id="4120061at2759"/>
<comment type="similarity">
    <text evidence="5">Belongs to the SAT4 family.</text>
</comment>
<dbReference type="AlphaFoldDB" id="A0A072PJP3"/>
<feature type="domain" description="Rhodopsin" evidence="8">
    <location>
        <begin position="24"/>
        <end position="269"/>
    </location>
</feature>
<feature type="region of interest" description="Disordered" evidence="6">
    <location>
        <begin position="528"/>
        <end position="580"/>
    </location>
</feature>
<organism evidence="9 10">
    <name type="scientific">Exophiala aquamarina CBS 119918</name>
    <dbReference type="NCBI Taxonomy" id="1182545"/>
    <lineage>
        <taxon>Eukaryota</taxon>
        <taxon>Fungi</taxon>
        <taxon>Dikarya</taxon>
        <taxon>Ascomycota</taxon>
        <taxon>Pezizomycotina</taxon>
        <taxon>Eurotiomycetes</taxon>
        <taxon>Chaetothyriomycetidae</taxon>
        <taxon>Chaetothyriales</taxon>
        <taxon>Herpotrichiellaceae</taxon>
        <taxon>Exophiala</taxon>
    </lineage>
</organism>
<feature type="transmembrane region" description="Helical" evidence="7">
    <location>
        <begin position="42"/>
        <end position="60"/>
    </location>
</feature>
<evidence type="ECO:0000256" key="3">
    <source>
        <dbReference type="ARBA" id="ARBA00022989"/>
    </source>
</evidence>
<dbReference type="EMBL" id="AMGV01000003">
    <property type="protein sequence ID" value="KEF59543.1"/>
    <property type="molecule type" value="Genomic_DNA"/>
</dbReference>
<dbReference type="GO" id="GO:0016020">
    <property type="term" value="C:membrane"/>
    <property type="evidence" value="ECO:0007669"/>
    <property type="project" value="UniProtKB-SubCell"/>
</dbReference>
<feature type="region of interest" description="Disordered" evidence="6">
    <location>
        <begin position="447"/>
        <end position="473"/>
    </location>
</feature>
<keyword evidence="2 7" id="KW-0812">Transmembrane</keyword>
<evidence type="ECO:0000259" key="8">
    <source>
        <dbReference type="Pfam" id="PF20684"/>
    </source>
</evidence>
<dbReference type="Pfam" id="PF20684">
    <property type="entry name" value="Fung_rhodopsin"/>
    <property type="match status" value="1"/>
</dbReference>
<dbReference type="GeneID" id="25279320"/>
<feature type="transmembrane region" description="Helical" evidence="7">
    <location>
        <begin position="207"/>
        <end position="232"/>
    </location>
</feature>
<evidence type="ECO:0000256" key="6">
    <source>
        <dbReference type="SAM" id="MobiDB-lite"/>
    </source>
</evidence>
<proteinExistence type="inferred from homology"/>
<evidence type="ECO:0000256" key="4">
    <source>
        <dbReference type="ARBA" id="ARBA00023136"/>
    </source>
</evidence>
<gene>
    <name evidence="9" type="ORF">A1O9_04387</name>
</gene>
<protein>
    <recommendedName>
        <fullName evidence="8">Rhodopsin domain-containing protein</fullName>
    </recommendedName>
</protein>
<evidence type="ECO:0000256" key="7">
    <source>
        <dbReference type="SAM" id="Phobius"/>
    </source>
</evidence>
<accession>A0A072PJP3</accession>
<feature type="compositionally biased region" description="Polar residues" evidence="6">
    <location>
        <begin position="447"/>
        <end position="464"/>
    </location>
</feature>
<dbReference type="HOGENOM" id="CLU_017318_0_0_1"/>
<dbReference type="Proteomes" id="UP000027920">
    <property type="component" value="Unassembled WGS sequence"/>
</dbReference>
<dbReference type="VEuPathDB" id="FungiDB:A1O9_04387"/>
<keyword evidence="4 7" id="KW-0472">Membrane</keyword>
<feature type="compositionally biased region" description="Basic and acidic residues" evidence="6">
    <location>
        <begin position="542"/>
        <end position="571"/>
    </location>
</feature>
<dbReference type="RefSeq" id="XP_013262133.1">
    <property type="nucleotide sequence ID" value="XM_013406679.1"/>
</dbReference>
<dbReference type="PANTHER" id="PTHR33048:SF47">
    <property type="entry name" value="INTEGRAL MEMBRANE PROTEIN-RELATED"/>
    <property type="match status" value="1"/>
</dbReference>
<evidence type="ECO:0000256" key="5">
    <source>
        <dbReference type="ARBA" id="ARBA00038359"/>
    </source>
</evidence>
<dbReference type="InterPro" id="IPR049326">
    <property type="entry name" value="Rhodopsin_dom_fungi"/>
</dbReference>
<name>A0A072PJP3_9EURO</name>
<comment type="subcellular location">
    <subcellularLocation>
        <location evidence="1">Membrane</location>
        <topology evidence="1">Multi-pass membrane protein</topology>
    </subcellularLocation>
</comment>
<feature type="transmembrane region" description="Helical" evidence="7">
    <location>
        <begin position="129"/>
        <end position="151"/>
    </location>
</feature>
<feature type="transmembrane region" description="Helical" evidence="7">
    <location>
        <begin position="171"/>
        <end position="200"/>
    </location>
</feature>
<keyword evidence="10" id="KW-1185">Reference proteome</keyword>
<keyword evidence="3 7" id="KW-1133">Transmembrane helix</keyword>
<sequence length="580" mass="63589">MPTLSPISSTAVALTVLSGCCVVARLFSRLAFVKHVGIDDCLIAIAWSASLGLAVVIAQCKYSSLRKRIIAHCLLASTGKATQVADSLETLLQESWSASLTYNLSVLFLKDSLLLQYLRFSIDRGYQRACWALGIIVTAYGVSALFVAIFSCQPISFSWDNSIEGGRCINFLTFWLFNASFNSATDIIICILPIPVLMALTLPRKQAIILTCLFLLGPFVCAASIARLVALYTATLNNVNDPKVLLWSTIEVNVGIICACIPSLRHPVTQLAPRIFAHRRKPSYGSIAQSQTSITFETKHSGRYSRFLAIQQDSLPDEASLSHNTNVIDFSYFGLDRTNDDNENNVSPTGSNLPTPGTPTSLMFDMESQSPVDTMTGMTHKPTQGRNKPLPQLPVPIMPAPVARPAGPRTPQTNSKVFAMRSHKVRYEPRTILPLACIPESHSPVSATRGCSQIGQPNSSLDSTTDQDESRIDRRERACRTLAPKVPPYVDPTIAVSTGGSSTTYGNIAPWDACPCPGSKTYSYEILGGPRALDSSGTRSTSRREKARREKVRNERMKRAEQERKDRENRSRPNGPREMG</sequence>
<evidence type="ECO:0000313" key="9">
    <source>
        <dbReference type="EMBL" id="KEF59543.1"/>
    </source>
</evidence>
<evidence type="ECO:0000313" key="10">
    <source>
        <dbReference type="Proteomes" id="UP000027920"/>
    </source>
</evidence>
<dbReference type="InterPro" id="IPR052337">
    <property type="entry name" value="SAT4-like"/>
</dbReference>
<reference evidence="9 10" key="1">
    <citation type="submission" date="2013-03" db="EMBL/GenBank/DDBJ databases">
        <title>The Genome Sequence of Exophiala aquamarina CBS 119918.</title>
        <authorList>
            <consortium name="The Broad Institute Genomics Platform"/>
            <person name="Cuomo C."/>
            <person name="de Hoog S."/>
            <person name="Gorbushina A."/>
            <person name="Walker B."/>
            <person name="Young S.K."/>
            <person name="Zeng Q."/>
            <person name="Gargeya S."/>
            <person name="Fitzgerald M."/>
            <person name="Haas B."/>
            <person name="Abouelleil A."/>
            <person name="Allen A.W."/>
            <person name="Alvarado L."/>
            <person name="Arachchi H.M."/>
            <person name="Berlin A.M."/>
            <person name="Chapman S.B."/>
            <person name="Gainer-Dewar J."/>
            <person name="Goldberg J."/>
            <person name="Griggs A."/>
            <person name="Gujja S."/>
            <person name="Hansen M."/>
            <person name="Howarth C."/>
            <person name="Imamovic A."/>
            <person name="Ireland A."/>
            <person name="Larimer J."/>
            <person name="McCowan C."/>
            <person name="Murphy C."/>
            <person name="Pearson M."/>
            <person name="Poon T.W."/>
            <person name="Priest M."/>
            <person name="Roberts A."/>
            <person name="Saif S."/>
            <person name="Shea T."/>
            <person name="Sisk P."/>
            <person name="Sykes S."/>
            <person name="Wortman J."/>
            <person name="Nusbaum C."/>
            <person name="Birren B."/>
        </authorList>
    </citation>
    <scope>NUCLEOTIDE SEQUENCE [LARGE SCALE GENOMIC DNA]</scope>
    <source>
        <strain evidence="9 10">CBS 119918</strain>
    </source>
</reference>
<evidence type="ECO:0000256" key="2">
    <source>
        <dbReference type="ARBA" id="ARBA00022692"/>
    </source>
</evidence>
<comment type="caution">
    <text evidence="9">The sequence shown here is derived from an EMBL/GenBank/DDBJ whole genome shotgun (WGS) entry which is preliminary data.</text>
</comment>
<dbReference type="PANTHER" id="PTHR33048">
    <property type="entry name" value="PTH11-LIKE INTEGRAL MEMBRANE PROTEIN (AFU_ORTHOLOGUE AFUA_5G11245)"/>
    <property type="match status" value="1"/>
</dbReference>
<evidence type="ECO:0000256" key="1">
    <source>
        <dbReference type="ARBA" id="ARBA00004141"/>
    </source>
</evidence>